<feature type="region of interest" description="Disordered" evidence="10">
    <location>
        <begin position="4624"/>
        <end position="4972"/>
    </location>
</feature>
<keyword evidence="6 9" id="KW-0067">ATP-binding</keyword>
<dbReference type="FunFam" id="3.40.50.300:FF:000142">
    <property type="entry name" value="Midasin"/>
    <property type="match status" value="1"/>
</dbReference>
<evidence type="ECO:0000256" key="4">
    <source>
        <dbReference type="ARBA" id="ARBA00017143"/>
    </source>
</evidence>
<feature type="compositionally biased region" description="Polar residues" evidence="10">
    <location>
        <begin position="4930"/>
        <end position="4964"/>
    </location>
</feature>
<dbReference type="Pfam" id="PF21108">
    <property type="entry name" value="MDN1_4th"/>
    <property type="match status" value="1"/>
</dbReference>
<dbReference type="InterPro" id="IPR041190">
    <property type="entry name" value="Midasin_AAA_lid_5"/>
</dbReference>
<dbReference type="GeneID" id="120280749"/>
<evidence type="ECO:0000256" key="1">
    <source>
        <dbReference type="ARBA" id="ARBA00004604"/>
    </source>
</evidence>
<feature type="domain" description="VWFA" evidence="11">
    <location>
        <begin position="5221"/>
        <end position="5421"/>
    </location>
</feature>
<dbReference type="GO" id="GO:0000055">
    <property type="term" value="P:ribosomal large subunit export from nucleus"/>
    <property type="evidence" value="ECO:0007669"/>
    <property type="project" value="TreeGrafter"/>
</dbReference>
<dbReference type="Gene3D" id="3.40.50.300">
    <property type="entry name" value="P-loop containing nucleotide triphosphate hydrolases"/>
    <property type="match status" value="7"/>
</dbReference>
<feature type="compositionally biased region" description="Basic and acidic residues" evidence="10">
    <location>
        <begin position="4705"/>
        <end position="4759"/>
    </location>
</feature>
<feature type="compositionally biased region" description="Acidic residues" evidence="10">
    <location>
        <begin position="4786"/>
        <end position="4797"/>
    </location>
</feature>
<protein>
    <recommendedName>
        <fullName evidence="4 9">Midasin</fullName>
    </recommendedName>
</protein>
<dbReference type="PANTHER" id="PTHR48103">
    <property type="entry name" value="MIDASIN-RELATED"/>
    <property type="match status" value="1"/>
</dbReference>
<proteinExistence type="inferred from homology"/>
<dbReference type="FunFam" id="3.40.50.300:FF:000582">
    <property type="entry name" value="Midasin"/>
    <property type="match status" value="1"/>
</dbReference>
<dbReference type="InterPro" id="IPR011704">
    <property type="entry name" value="ATPase_dyneun-rel_AAA"/>
</dbReference>
<dbReference type="Pfam" id="PF17867">
    <property type="entry name" value="AAA_lid_7"/>
    <property type="match status" value="3"/>
</dbReference>
<dbReference type="InterPro" id="IPR012099">
    <property type="entry name" value="Midasin"/>
</dbReference>
<feature type="compositionally biased region" description="Acidic residues" evidence="10">
    <location>
        <begin position="4660"/>
        <end position="4674"/>
    </location>
</feature>
<evidence type="ECO:0000256" key="10">
    <source>
        <dbReference type="SAM" id="MobiDB-lite"/>
    </source>
</evidence>
<dbReference type="PROSITE" id="PS00675">
    <property type="entry name" value="SIGMA54_INTERACT_1"/>
    <property type="match status" value="1"/>
</dbReference>
<dbReference type="GO" id="GO:0000027">
    <property type="term" value="P:ribosomal large subunit assembly"/>
    <property type="evidence" value="ECO:0007669"/>
    <property type="project" value="InterPro"/>
</dbReference>
<dbReference type="InterPro" id="IPR002035">
    <property type="entry name" value="VWF_A"/>
</dbReference>
<comment type="similarity">
    <text evidence="3 9">Belongs to the midasin family.</text>
</comment>
<dbReference type="GO" id="GO:0005524">
    <property type="term" value="F:ATP binding"/>
    <property type="evidence" value="ECO:0007669"/>
    <property type="project" value="UniProtKB-KW"/>
</dbReference>
<feature type="compositionally biased region" description="Polar residues" evidence="10">
    <location>
        <begin position="5013"/>
        <end position="5029"/>
    </location>
</feature>
<evidence type="ECO:0000259" key="11">
    <source>
        <dbReference type="PROSITE" id="PS50234"/>
    </source>
</evidence>
<dbReference type="CDD" id="cd00009">
    <property type="entry name" value="AAA"/>
    <property type="match status" value="1"/>
</dbReference>
<dbReference type="RefSeq" id="XP_039143631.1">
    <property type="nucleotide sequence ID" value="XM_039287697.1"/>
</dbReference>
<feature type="compositionally biased region" description="Basic and acidic residues" evidence="10">
    <location>
        <begin position="4626"/>
        <end position="4646"/>
    </location>
</feature>
<keyword evidence="8 9" id="KW-0539">Nucleus</keyword>
<feature type="compositionally biased region" description="Basic and acidic residues" evidence="10">
    <location>
        <begin position="4870"/>
        <end position="4879"/>
    </location>
</feature>
<feature type="region of interest" description="Disordered" evidence="10">
    <location>
        <begin position="4585"/>
        <end position="4610"/>
    </location>
</feature>
<dbReference type="InterPro" id="IPR027417">
    <property type="entry name" value="P-loop_NTPase"/>
</dbReference>
<keyword evidence="7 9" id="KW-0143">Chaperone</keyword>
<dbReference type="PIRSF" id="PIRSF010340">
    <property type="entry name" value="Midasin"/>
    <property type="match status" value="1"/>
</dbReference>
<keyword evidence="12" id="KW-1185">Reference proteome</keyword>
<evidence type="ECO:0000256" key="7">
    <source>
        <dbReference type="ARBA" id="ARBA00023186"/>
    </source>
</evidence>
<dbReference type="GO" id="GO:0030687">
    <property type="term" value="C:preribosome, large subunit precursor"/>
    <property type="evidence" value="ECO:0007669"/>
    <property type="project" value="TreeGrafter"/>
</dbReference>
<organism evidence="12 13">
    <name type="scientific">Dioscorea cayennensis subsp. rotundata</name>
    <name type="common">White Guinea yam</name>
    <name type="synonym">Dioscorea rotundata</name>
    <dbReference type="NCBI Taxonomy" id="55577"/>
    <lineage>
        <taxon>Eukaryota</taxon>
        <taxon>Viridiplantae</taxon>
        <taxon>Streptophyta</taxon>
        <taxon>Embryophyta</taxon>
        <taxon>Tracheophyta</taxon>
        <taxon>Spermatophyta</taxon>
        <taxon>Magnoliopsida</taxon>
        <taxon>Liliopsida</taxon>
        <taxon>Dioscoreales</taxon>
        <taxon>Dioscoreaceae</taxon>
        <taxon>Dioscorea</taxon>
    </lineage>
</organism>
<dbReference type="PANTHER" id="PTHR48103:SF2">
    <property type="entry name" value="MIDASIN"/>
    <property type="match status" value="1"/>
</dbReference>
<feature type="region of interest" description="Disordered" evidence="10">
    <location>
        <begin position="5084"/>
        <end position="5107"/>
    </location>
</feature>
<feature type="compositionally biased region" description="Acidic residues" evidence="10">
    <location>
        <begin position="4806"/>
        <end position="4822"/>
    </location>
</feature>
<dbReference type="InterPro" id="IPR048617">
    <property type="entry name" value="MDN1_AAA_lid_4"/>
</dbReference>
<dbReference type="Pfam" id="PF17865">
    <property type="entry name" value="AAA_lid_5"/>
    <property type="match status" value="1"/>
</dbReference>
<dbReference type="InterPro" id="IPR036465">
    <property type="entry name" value="vWFA_dom_sf"/>
</dbReference>
<dbReference type="FunFam" id="3.40.50.300:FF:001861">
    <property type="entry name" value="Midasin"/>
    <property type="match status" value="1"/>
</dbReference>
<dbReference type="FunFam" id="3.40.50.300:FF:001368">
    <property type="entry name" value="Midasin"/>
    <property type="match status" value="1"/>
</dbReference>
<evidence type="ECO:0000256" key="6">
    <source>
        <dbReference type="ARBA" id="ARBA00022840"/>
    </source>
</evidence>
<comment type="subcellular location">
    <subcellularLocation>
        <location evidence="1">Nucleus</location>
        <location evidence="1">Nucleolus</location>
    </subcellularLocation>
    <subcellularLocation>
        <location evidence="2">Nucleus</location>
        <location evidence="2">Nucleoplasm</location>
    </subcellularLocation>
</comment>
<gene>
    <name evidence="13" type="primary">LOC120280749</name>
</gene>
<name>A0AB40CUI3_DIOCR</name>
<evidence type="ECO:0000256" key="2">
    <source>
        <dbReference type="ARBA" id="ARBA00004642"/>
    </source>
</evidence>
<feature type="compositionally biased region" description="Basic and acidic residues" evidence="10">
    <location>
        <begin position="5030"/>
        <end position="5047"/>
    </location>
</feature>
<dbReference type="Proteomes" id="UP001515500">
    <property type="component" value="Chromosome 2"/>
</dbReference>
<dbReference type="GO" id="GO:0016887">
    <property type="term" value="F:ATP hydrolysis activity"/>
    <property type="evidence" value="ECO:0007669"/>
    <property type="project" value="InterPro"/>
</dbReference>
<dbReference type="SMART" id="SM00382">
    <property type="entry name" value="AAA"/>
    <property type="match status" value="6"/>
</dbReference>
<sequence>MSLDGSFSCKCALRRLLARCPGLRSDPRLVSLSNKEAVTADEVVAAIADPFLHPKFTIPIMGCFRPLCQRIVEQVIAKLKVVPNLESENDEAREEIGEEDVRVVDFYVGRGRGLRLHELASLTFVRALDLAPFLLGYLLSYYRIAPPPFRRLVLVMNSASEFKDLSHLLEVVRVTYRFLLIETKVFSELWEWTCFFDLMRQPEILNFSYTKMALDNKLDIKWCSSQILSVVLKISDRAIEKFGLGPNETLSCLLRWEDFCHDITLEKAGWYLDESNADIRNCCHGDFKFDCFLEFNKSISSIVSSRSHQFKSEGRNCRNKVSSVLQLAGGPFILTSAIRKSFDMCLMAVSQKWPILLHGPAGVGKTSLVRKLAEICAKQVLFIHVDEQMDSKTLVGSYVCTEVPGEFKWQPGSLTQAILNGCWVVFEDLDKAPNDVKSIILPLLEGSGSFVTGHGESVDVPESFRLFATMTTSKHDAWHAIEGSSVWRKVMVGAPSKGDLVEIVNECYPSLVTFSVKLIETFERVNSISSDILGGVAPTGFFSRFLLRDLLKWCRRITGLGLNFSGPAIPPHLCRSIFQEGVDIFASSLPSLDNRILIRRELAHIWNILVPDVDNLCSSKPVFETSRSSIQVGRVVLEHNHPVMVGEKRYFVGIRSSLQVLEKIACSVKYNEPVLLVGETGTGKTTLVQNLATKLGHSLTVMNLSQQSDVADLLGGYKPTDACSVCMPIYHELKELFCKSFSGKANENYLHRCEMYAIEKNWKKLLHACQKVVNFARNRVAKSSGLISGSKRKRPISEEVFHNWDSFASRLDAVRKQISSSAGMLFTFVEGAFVTAIKNGHWILLDEVNLAPPEMLQRIIGVLDGEKGTICLTERGDVDCIERHPDFRIFACMNPATDAGKRELPFSFRSRFTEYFVDDVLDDEDLALFISQYIGDSKSEGELSKRIVSFYKAAKRESEERLQDSANQKPQFSLRSLARALEYSKKAEKDFVFQKALYDGFCMFFLTLLDGPSAKIMNNMILSYLLGGNMPPNIPFDRYFIRKTQHQHVPNMDSFVENYILTKSVKEHLRNISRAIYIKKYPVLLQGPTSSGKTSLVRYLASVTGHEFVRINNHEHTDLQEYFGSYVTDSCGRLQFQEGVLVKAVRRGHWIVLDELNLAPSDLLEALNRLLDDNRELFVPELQETVSAHPKFMLFATQNPPTVYGGRKVLSRAFRNRFLEVHVDEIPEDELTTIIEKRCKMPESYALKMIDVMKDLQLHRQKSKIFAGKQGFITPRDLFRWANRFRVFGKSYEDLAKDAYLLLAERLRDDSEKIVVRETLERRLRVKLFMDDLYKRELGLGDCALQFPKQQEILPNVGNVTWTESMWRLYFLVERCYKMREPVLLVGETGGGKTTVCQMLSAVLGSRLHILNFHQYTETSDFIGGFYPVRDRSKLMMEFKQLIGRLKHTKIYLKFSEDYVISSDITQASTLTLLDEIMSRYRNHASLDPDITQLDIDGFEKIKLELTRLQQKWQTIFLWQDGPLVQAMKCGDLFLVDEISLADDSVLERLNSVLEPERALSLPEKGGPEMEKVTGHPGFFLLATMNPGGDYGKKELSPALRNRFTEVWVPPVRDKEELIKIASGRFTKSELSCFADCIVMFWEWFNQSQTCRTLTVRDLLSWVSFLNVTEESLGSQYAFIHGAFLVVLDGLSLGTGMSKSDANKLRQTSLSFLLNVLKGRVGCINFAISKMENYGWGDEKHGDLSHVNGFHLENLFGVHPFYINKGPNDCRQEGFQFLAPTTRRNALRVLRAMQLPKPVLLEGSPGVGKTSLVTALAAYSGHSVVRINLSEQTDMMDLLGSDLPVEGEGGMEFSWSDGVLLQALKNGNWVLLDELNLAPQSVLEGLNAILDHRAEVYIPELGMTFKCSSSFRIFACQNPSCQGGGRKGLPKSFLNRFTKVYVDELVEDDYLFICQSLHPSIPETVLSKLILFNNRLYEDTMIHRKFAHEGSPWEFNLRDIIRSCQVIEGSHGTSKFDSFLNLVYLQRMRTATDRGEVIKLFEEVFGLKPSILDIPKIYINRKHLTVGSAHVHRAHYQPTKVLKSQLNLLPGIRHGLEAALHCVQKQWLCILVGPSSSGKTSLIRLLAQLTGNKLHELNLSPASDVSELLGCFEQYDYFRTFKTVLSQVERFVDEYFSLQLESNLNYLLNERKETFTKWFTFLASRNYSTSASTSQTAQFWTSVSSGTLDPLIEIIKQLKLDLEKYHLPVSWSSEDLDETLKTIIKLQGHKAMMPSTKFEWVAGDLIKAIESGEWVVLDNANLCNPSVLDRINSLVEPGRSIMVNECGIIDGKPVILHAHPEFRMFLTVDPKYGEVSRAMRNRGVEVFLLQPNLLFTEGAHDCMDIEKCDVNRFLILSGIPSNKLVAAMSDAHMHAKTIGQKLGIRITLLELSHWVQLFQQLLMTGNKLKWSLQLSWEHTYLSSLGQAEAKDAVMQAKISYLSDISLYKLDPAVGFSLSLPGGWPRPQTLRSFLLYSKEASVRQNCSYLESLGAQCASYELIINTDETSFQKKCLNVGPYVIPMHILHNVLFPNGLDNKKFRCNELPEFNLAQANQMLFIAASWTFEQATESDLDLYKLWFKWFASQLQPYCQFFKSFLIIVEQEVVHPIWIQIFDCRRVLHSYFKIDVEAKPIPLLSSQPMELVCLDLSVKQFQKCLRKAIDCVGLLRLSLKQWNDEKAFAYCDEKLEVLIVPVLESLRCLEMEVLKVIVSSDKLCVIYSKFIESHMLLWKYFTSSCFDAFFLTWNDLRKGALRLNAKFPEAVNTFLDASLQLDNLPSCTFHMEKPFLWIHGGHPILPYSRSIFDKLHQICAMCDSIWPRNKNFTQRFKDYSVVDAVLSSDAELRNLTMQGVCMASYIMREGSQDNDDVLCQLEDLHQRLLGRLKCERRSLEVAIGSVGNRTSLATSCCTYGREVLFSRSTFDSWKATLPLFDKKSFLFDLMLLQNLSKSTVIDDHEVYQVLTTISHLLSFAVNYSLNSSSRSPIDFTPHQTILWMLDSWNSVASGRARIASCVIEMWFNWHSSMWNYFPESFKPHLVESCHLLCTTRSVTLDKILEDSIPIKDYDLHCLNLRVAARSLWQDRPLQQDITCVLLSIADSLFKQIIFAHEKSFKKDVFQETKSLCSLPINSSVLESLVQCWMSLVLSSSHRGLTSLVDSIVEPLLDILYCKRISCDSVYNLGSAWAYLGALRFHLLLNPVGPDPVIKYTIRHAELLEKISLLELEIKVRQECVRMAGSSSSRDDELTRFSLLEKLEKDLKHLKAKIVYRPEPSKFMKLQSSCRDFLELVSSCMVLVKNLKSTTDLPNMIDVAHNWQVTSASFIARLSEEFPEYMDIIQPIQVAIHEMKFGLAMVTSDALEREYLTKVQEHNMGRISGALYSLMQFPRILTGGESHIELHDMVPKFVVCDVHAHDNSQMFDITLLKKLIHVSSGISSDKAVSHGQLQILMYHIVLVHAASFVCSSLLMDHTSFLLLKKMFDHFGSLWVDMKSHNKDKEENDAQYFKFRPRSVMLEDILRNDQCHIIELDSDGALARESDELWLEQEYSKLKQPAKEGNMEGGWENVPESILNSVVLIHNQLFGHWEPDGHTRKLVQCFVTDDQRLHSFMDSYMLGTMIIKDLQSLQSSAIDDNFLVEHLLYVCLKYERTLGFHSQPTRAYNIYKDSNAGAMFKIVKPLTLIQEQARSYLDDWPDHPGLLKILDVAEMLLEMPLNTPFSKVLLGLQVLVSRVQSLQESAARFSFHDQLQPAFALLLSWQKVELEAWPALLAEVELQHDINAGKLWFPLHSVLHHSLSCDDENDNPDIIQSVQEFMQTANAGEFRKRLHLLVAFHEQINHGICLKAYSSHGMKKSLDVLYNAVGFFVQFLPLVLGYIEDAKKNIEKDLKECLKLFRWEQSYHQSSIENFRRARQKMWKLIQKYNDLLQQPVMLILSQEVMFKKEKMTTWLEQKTYADIDVDLAQFPMDFLHATSTESLSWLGDWISKAAVTLQSMSKSTSGFANIVLPSAFSSSACQDFKSKWLEGWSSVKNICRDAAEFSCLWKHETKGLKKRRAFGELLKNLERCGLSRRRSGTFEVGVEPSQQNRSFMQPSYEILHLLQQEYYQFIDGKPANNYDSLKWEDANRYYFKNLAMMQQIQHSCLKFHKDLTLEQVNQAVSFLDHLLYIQQEQRYITYSVFRFLGHLRRKLYLLNCIGVDVCCSNEEDQHLFNQNLYSSGSKGVGEGYAVSPNQYVVLKCMWQQKQLFDSLLVMSKDACLVLSKAKRCHLSGCGIVTSGLDAVNDLLESGIPTFEKAKESLDMYLIGDSKVVTAYSACVPFVISQHLEQLVAHNFQTISVFEKNVQKLSLQESIATSVMGHLLDRFGGLISKGREMMLDFQSVLGTKGQMVVDEDTHFMENFAMLEASFFQTSEETNNLLVDALGKLDGLSNRHPFDEKLSLENITLWKGLFESITLDLHLEDLCDSLNRTVIAACKLANSVGHREPKVLSEIESRVKDVTLVLDLVLNFVENMLYEFLDAHKTIAEMTNVLAHVFAALFSKGFGTSEESAEDTTCAGTQEASGTGMGEGEGINDVSDQITDEAQLLGSSEKQDGLDDSGKASSNKDKGIEMDEDFTADTFSVSEDSEDDKAESDEDINLESRMGETGENNEVVAEKLWDEDGDDNPDTSTEKYESGPSVKETESGSRELRAKEDDTLRMDGELEELDKNESEKSNEKDEKSDLPDDDENANGMELEKKDAITDATGIQVDEQEQNPEDMNIDEPQGSDKIEEDNPSSIASDEEMKEGDENHSPPDCMDDDTGDVKENNEVGGEIETDSADINMEDSSRGALEPQKVEPFHDPTEGAESAEANADAHGDSTREPELHWSNSTDLNHGIAPSHSSRQDEVPKLDFSMTNSNKGSSLQSNPDKPPTSQDDNSSLQRTQPNPFRSIGDAMKEWKERVNISADLEEFQSDALNGSDDEGADEYRYVSELEKSTTQALGSATSEQTKNNVQDKKPDADEVMSGKKEDVDRIDGVKESFDSMHLKTRQLSIPRERVGEQMLETTLASEDASVEEEKRGNTNELSEDKVSFKSSYMSGSSFPPDDNGSEELCKAIVVEDVADDMKQKAIMDWRKYELVTTKLSLELAEQLRLVLEPTLASKLQGDYKTGKRINMKKVIPYIASHFRKDKIWLRRTRPNKRDYQIVVAVDDSRSMSESNCGDFAIESLVTVCRAMQQLEVGQLAVVSFGEKGNIKLLNDFERPFSRETGIQMISSLSFKQDNTIADEPVLDLLKYLNNMLDAAVAKARMPSGQNPLNQLILIIADGRFHEKESLKRHIRDLLSRRRMIAFILLDSPHESIMDLNEASFEGQTLSFKRYLDSFPFPYYIVLRNIEALPRTLADLLRQWFELMQSVSD</sequence>
<feature type="region of interest" description="Disordered" evidence="10">
    <location>
        <begin position="5011"/>
        <end position="5047"/>
    </location>
</feature>
<comment type="function">
    <text evidence="9">Nuclear chaperone required for maturation and nuclear export of pre-60S ribosome subunits.</text>
</comment>
<evidence type="ECO:0000256" key="9">
    <source>
        <dbReference type="PIRNR" id="PIRNR010340"/>
    </source>
</evidence>
<reference evidence="13" key="1">
    <citation type="submission" date="2025-08" db="UniProtKB">
        <authorList>
            <consortium name="RefSeq"/>
        </authorList>
    </citation>
    <scope>IDENTIFICATION</scope>
</reference>
<feature type="compositionally biased region" description="Basic and acidic residues" evidence="10">
    <location>
        <begin position="5092"/>
        <end position="5107"/>
    </location>
</feature>
<dbReference type="GO" id="GO:0005654">
    <property type="term" value="C:nucleoplasm"/>
    <property type="evidence" value="ECO:0007669"/>
    <property type="project" value="UniProtKB-SubCell"/>
</dbReference>
<evidence type="ECO:0000313" key="13">
    <source>
        <dbReference type="RefSeq" id="XP_039143631.1"/>
    </source>
</evidence>
<dbReference type="InterPro" id="IPR025662">
    <property type="entry name" value="Sigma_54_int_dom_ATP-bd_1"/>
</dbReference>
<evidence type="ECO:0000256" key="8">
    <source>
        <dbReference type="ARBA" id="ARBA00023242"/>
    </source>
</evidence>
<dbReference type="SUPFAM" id="SSF52540">
    <property type="entry name" value="P-loop containing nucleoside triphosphate hydrolases"/>
    <property type="match status" value="6"/>
</dbReference>
<dbReference type="PROSITE" id="PS50234">
    <property type="entry name" value="VWFA"/>
    <property type="match status" value="1"/>
</dbReference>
<feature type="compositionally biased region" description="Basic and acidic residues" evidence="10">
    <location>
        <begin position="4889"/>
        <end position="4901"/>
    </location>
</feature>
<keyword evidence="5 9" id="KW-0547">Nucleotide-binding</keyword>
<dbReference type="FunFam" id="3.40.50.300:FF:001384">
    <property type="entry name" value="Midasin"/>
    <property type="match status" value="1"/>
</dbReference>
<dbReference type="GO" id="GO:0005730">
    <property type="term" value="C:nucleolus"/>
    <property type="evidence" value="ECO:0007669"/>
    <property type="project" value="UniProtKB-SubCell"/>
</dbReference>
<dbReference type="Pfam" id="PF07728">
    <property type="entry name" value="AAA_5"/>
    <property type="match status" value="7"/>
</dbReference>
<accession>A0AB40CUI3</accession>
<dbReference type="InterPro" id="IPR003593">
    <property type="entry name" value="AAA+_ATPase"/>
</dbReference>
<evidence type="ECO:0000256" key="5">
    <source>
        <dbReference type="ARBA" id="ARBA00022741"/>
    </source>
</evidence>
<evidence type="ECO:0000313" key="12">
    <source>
        <dbReference type="Proteomes" id="UP001515500"/>
    </source>
</evidence>
<dbReference type="SUPFAM" id="SSF53300">
    <property type="entry name" value="vWA-like"/>
    <property type="match status" value="1"/>
</dbReference>
<dbReference type="FunFam" id="3.40.50.410:FF:000114">
    <property type="entry name" value="Midasin"/>
    <property type="match status" value="1"/>
</dbReference>
<evidence type="ECO:0000256" key="3">
    <source>
        <dbReference type="ARBA" id="ARBA00007188"/>
    </source>
</evidence>
<dbReference type="InterPro" id="IPR040848">
    <property type="entry name" value="AAA_lid_7"/>
</dbReference>